<evidence type="ECO:0000313" key="8">
    <source>
        <dbReference type="EMBL" id="QDU42031.1"/>
    </source>
</evidence>
<evidence type="ECO:0000256" key="3">
    <source>
        <dbReference type="ARBA" id="ARBA00013190"/>
    </source>
</evidence>
<dbReference type="InterPro" id="IPR020843">
    <property type="entry name" value="ER"/>
</dbReference>
<dbReference type="GO" id="GO:0005737">
    <property type="term" value="C:cytoplasm"/>
    <property type="evidence" value="ECO:0007669"/>
    <property type="project" value="TreeGrafter"/>
</dbReference>
<gene>
    <name evidence="8" type="ORF">Mal52_04860</name>
</gene>
<evidence type="ECO:0000259" key="7">
    <source>
        <dbReference type="SMART" id="SM00829"/>
    </source>
</evidence>
<protein>
    <recommendedName>
        <fullName evidence="3">alcohol dehydrogenase</fullName>
        <ecNumber evidence="3">1.1.1.1</ecNumber>
    </recommendedName>
</protein>
<dbReference type="EC" id="1.1.1.1" evidence="3"/>
<dbReference type="InterPro" id="IPR002328">
    <property type="entry name" value="ADH_Zn_CS"/>
</dbReference>
<dbReference type="InterPro" id="IPR011032">
    <property type="entry name" value="GroES-like_sf"/>
</dbReference>
<dbReference type="GO" id="GO:0008270">
    <property type="term" value="F:zinc ion binding"/>
    <property type="evidence" value="ECO:0007669"/>
    <property type="project" value="InterPro"/>
</dbReference>
<comment type="similarity">
    <text evidence="2">Belongs to the zinc-containing alcohol dehydrogenase family.</text>
</comment>
<comment type="cofactor">
    <cofactor evidence="1">
        <name>Zn(2+)</name>
        <dbReference type="ChEBI" id="CHEBI:29105"/>
    </cofactor>
</comment>
<evidence type="ECO:0000256" key="1">
    <source>
        <dbReference type="ARBA" id="ARBA00001947"/>
    </source>
</evidence>
<name>A0A517ZHT8_9PLAN</name>
<accession>A0A517ZHT8</accession>
<keyword evidence="6 8" id="KW-0560">Oxidoreductase</keyword>
<dbReference type="SUPFAM" id="SSF50129">
    <property type="entry name" value="GroES-like"/>
    <property type="match status" value="1"/>
</dbReference>
<dbReference type="RefSeq" id="WP_145374043.1">
    <property type="nucleotide sequence ID" value="NZ_CP036276.1"/>
</dbReference>
<dbReference type="GO" id="GO:0004022">
    <property type="term" value="F:alcohol dehydrogenase (NAD+) activity"/>
    <property type="evidence" value="ECO:0007669"/>
    <property type="project" value="UniProtKB-EC"/>
</dbReference>
<keyword evidence="4" id="KW-0479">Metal-binding</keyword>
<dbReference type="AlphaFoldDB" id="A0A517ZHT8"/>
<dbReference type="Gene3D" id="3.40.50.720">
    <property type="entry name" value="NAD(P)-binding Rossmann-like Domain"/>
    <property type="match status" value="1"/>
</dbReference>
<evidence type="ECO:0000256" key="4">
    <source>
        <dbReference type="ARBA" id="ARBA00022723"/>
    </source>
</evidence>
<dbReference type="PROSITE" id="PS00059">
    <property type="entry name" value="ADH_ZINC"/>
    <property type="match status" value="1"/>
</dbReference>
<keyword evidence="5" id="KW-0862">Zinc</keyword>
<dbReference type="Proteomes" id="UP000319383">
    <property type="component" value="Chromosome"/>
</dbReference>
<proteinExistence type="inferred from homology"/>
<dbReference type="Pfam" id="PF08240">
    <property type="entry name" value="ADH_N"/>
    <property type="match status" value="1"/>
</dbReference>
<dbReference type="InterPro" id="IPR036291">
    <property type="entry name" value="NAD(P)-bd_dom_sf"/>
</dbReference>
<evidence type="ECO:0000256" key="2">
    <source>
        <dbReference type="ARBA" id="ARBA00008072"/>
    </source>
</evidence>
<keyword evidence="9" id="KW-1185">Reference proteome</keyword>
<dbReference type="SMART" id="SM00829">
    <property type="entry name" value="PKS_ER"/>
    <property type="match status" value="1"/>
</dbReference>
<sequence length="336" mass="36741">MKAMLLHKIVSLHDTNEPLVLADVPIPTPGPGEVLIRVAACGVCHTELDEIEGRTAPPQFPVVPGHEVIGRVERLGAEVSQLQVGDRVGVGWIHSSTGADDENLSVDFRATGRDVNGGYAEYLTVGEQYAYRIPDVFTDAEAAPLLCAGAVGYRSLKLTQLQNGQSLGLTGFGGSAHIVIQLARHLYPDSRVSVFARDESARRFALELGATWVGDTTDRSPENLDAIIDTTPVWKPVVEALRNLAPAGRLVINAIRKEDTDKQSLLDLSYHDHLWMEREIKTVANVTHFDIAEFLKIAAEIPIRPTVEPYRFEDANRALLELKHGPIQGAKVLVID</sequence>
<dbReference type="PANTHER" id="PTHR42940:SF8">
    <property type="entry name" value="VACUOLAR PROTEIN SORTING-ASSOCIATED PROTEIN 11"/>
    <property type="match status" value="1"/>
</dbReference>
<evidence type="ECO:0000256" key="6">
    <source>
        <dbReference type="ARBA" id="ARBA00023002"/>
    </source>
</evidence>
<dbReference type="InterPro" id="IPR014187">
    <property type="entry name" value="ADH_Zn_typ-2"/>
</dbReference>
<dbReference type="InterPro" id="IPR013154">
    <property type="entry name" value="ADH-like_N"/>
</dbReference>
<feature type="domain" description="Enoyl reductase (ER)" evidence="7">
    <location>
        <begin position="14"/>
        <end position="252"/>
    </location>
</feature>
<dbReference type="PANTHER" id="PTHR42940">
    <property type="entry name" value="ALCOHOL DEHYDROGENASE 1-RELATED"/>
    <property type="match status" value="1"/>
</dbReference>
<dbReference type="CDD" id="cd08298">
    <property type="entry name" value="CAD2"/>
    <property type="match status" value="1"/>
</dbReference>
<dbReference type="SUPFAM" id="SSF51735">
    <property type="entry name" value="NAD(P)-binding Rossmann-fold domains"/>
    <property type="match status" value="1"/>
</dbReference>
<evidence type="ECO:0000313" key="9">
    <source>
        <dbReference type="Proteomes" id="UP000319383"/>
    </source>
</evidence>
<dbReference type="Gene3D" id="3.90.180.10">
    <property type="entry name" value="Medium-chain alcohol dehydrogenases, catalytic domain"/>
    <property type="match status" value="1"/>
</dbReference>
<evidence type="ECO:0000256" key="5">
    <source>
        <dbReference type="ARBA" id="ARBA00022833"/>
    </source>
</evidence>
<reference evidence="8 9" key="1">
    <citation type="submission" date="2019-02" db="EMBL/GenBank/DDBJ databases">
        <title>Deep-cultivation of Planctomycetes and their phenomic and genomic characterization uncovers novel biology.</title>
        <authorList>
            <person name="Wiegand S."/>
            <person name="Jogler M."/>
            <person name="Boedeker C."/>
            <person name="Pinto D."/>
            <person name="Vollmers J."/>
            <person name="Rivas-Marin E."/>
            <person name="Kohn T."/>
            <person name="Peeters S.H."/>
            <person name="Heuer A."/>
            <person name="Rast P."/>
            <person name="Oberbeckmann S."/>
            <person name="Bunk B."/>
            <person name="Jeske O."/>
            <person name="Meyerdierks A."/>
            <person name="Storesund J.E."/>
            <person name="Kallscheuer N."/>
            <person name="Luecker S."/>
            <person name="Lage O.M."/>
            <person name="Pohl T."/>
            <person name="Merkel B.J."/>
            <person name="Hornburger P."/>
            <person name="Mueller R.-W."/>
            <person name="Bruemmer F."/>
            <person name="Labrenz M."/>
            <person name="Spormann A.M."/>
            <person name="Op den Camp H."/>
            <person name="Overmann J."/>
            <person name="Amann R."/>
            <person name="Jetten M.S.M."/>
            <person name="Mascher T."/>
            <person name="Medema M.H."/>
            <person name="Devos D.P."/>
            <person name="Kaster A.-K."/>
            <person name="Ovreas L."/>
            <person name="Rohde M."/>
            <person name="Galperin M.Y."/>
            <person name="Jogler C."/>
        </authorList>
    </citation>
    <scope>NUCLEOTIDE SEQUENCE [LARGE SCALE GENOMIC DNA]</scope>
    <source>
        <strain evidence="8 9">Mal52</strain>
    </source>
</reference>
<dbReference type="EMBL" id="CP036276">
    <property type="protein sequence ID" value="QDU42031.1"/>
    <property type="molecule type" value="Genomic_DNA"/>
</dbReference>
<dbReference type="KEGG" id="sdyn:Mal52_04860"/>
<organism evidence="8 9">
    <name type="scientific">Symmachiella dynata</name>
    <dbReference type="NCBI Taxonomy" id="2527995"/>
    <lineage>
        <taxon>Bacteria</taxon>
        <taxon>Pseudomonadati</taxon>
        <taxon>Planctomycetota</taxon>
        <taxon>Planctomycetia</taxon>
        <taxon>Planctomycetales</taxon>
        <taxon>Planctomycetaceae</taxon>
        <taxon>Symmachiella</taxon>
    </lineage>
</organism>